<dbReference type="GeneID" id="63781521"/>
<proteinExistence type="predicted"/>
<comment type="caution">
    <text evidence="2">The sequence shown here is derived from an EMBL/GenBank/DDBJ whole genome shotgun (WGS) entry which is preliminary data.</text>
</comment>
<evidence type="ECO:0000313" key="2">
    <source>
        <dbReference type="EMBL" id="ORY62058.1"/>
    </source>
</evidence>
<evidence type="ECO:0000256" key="1">
    <source>
        <dbReference type="SAM" id="MobiDB-lite"/>
    </source>
</evidence>
<sequence>MTAVQEEVPENQGNTRRNADAGQYRFENKESLEHAVNILIRLGHIPNLTSLVPKLAGRDDTRLEIQIPFPTCGLWTVVEGLDPDAGQASLRVEHVRQLRDALLHDVAILCDSQIACHVDTSNLQFAWKRKGKRRVPVPLLHLNHFCRQQHSVDKDVLIQSIRSQFTVLKLLAHMAPSFSGRSPQIQDYHDTGPLPDLNLDPDHVVKILRAGVLPMKLENLIIRVNRFSAELARYAAEEARKYLYILPKRDGPPDQPLQSIVIDYARTIEHVLNLIEVAHSSPTSEGHRALATDESTLRVIYTALLVQAYSNTIPHNYSKDLLQLRFQHEHEHADGDGALNTIRVDDDREEEAAAAAYSSYEAFCSMVEARSKAAEGVQKLYAQGGRLDEKCRWLLIQDKVDELLDRHHRRCVY</sequence>
<accession>A0A1Y2DS05</accession>
<feature type="region of interest" description="Disordered" evidence="1">
    <location>
        <begin position="1"/>
        <end position="22"/>
    </location>
</feature>
<organism evidence="2 3">
    <name type="scientific">Pseudomassariella vexata</name>
    <dbReference type="NCBI Taxonomy" id="1141098"/>
    <lineage>
        <taxon>Eukaryota</taxon>
        <taxon>Fungi</taxon>
        <taxon>Dikarya</taxon>
        <taxon>Ascomycota</taxon>
        <taxon>Pezizomycotina</taxon>
        <taxon>Sordariomycetes</taxon>
        <taxon>Xylariomycetidae</taxon>
        <taxon>Amphisphaeriales</taxon>
        <taxon>Pseudomassariaceae</taxon>
        <taxon>Pseudomassariella</taxon>
    </lineage>
</organism>
<protein>
    <submittedName>
        <fullName evidence="2">Uncharacterized protein</fullName>
    </submittedName>
</protein>
<dbReference type="OrthoDB" id="4716302at2759"/>
<gene>
    <name evidence="2" type="ORF">BCR38DRAFT_525127</name>
</gene>
<dbReference type="Proteomes" id="UP000193689">
    <property type="component" value="Unassembled WGS sequence"/>
</dbReference>
<keyword evidence="3" id="KW-1185">Reference proteome</keyword>
<evidence type="ECO:0000313" key="3">
    <source>
        <dbReference type="Proteomes" id="UP000193689"/>
    </source>
</evidence>
<dbReference type="EMBL" id="MCFJ01000009">
    <property type="protein sequence ID" value="ORY62058.1"/>
    <property type="molecule type" value="Genomic_DNA"/>
</dbReference>
<name>A0A1Y2DS05_9PEZI</name>
<dbReference type="AlphaFoldDB" id="A0A1Y2DS05"/>
<dbReference type="RefSeq" id="XP_040713894.1">
    <property type="nucleotide sequence ID" value="XM_040865309.1"/>
</dbReference>
<reference evidence="2 3" key="1">
    <citation type="submission" date="2016-07" db="EMBL/GenBank/DDBJ databases">
        <title>Pervasive Adenine N6-methylation of Active Genes in Fungi.</title>
        <authorList>
            <consortium name="DOE Joint Genome Institute"/>
            <person name="Mondo S.J."/>
            <person name="Dannebaum R.O."/>
            <person name="Kuo R.C."/>
            <person name="Labutti K."/>
            <person name="Haridas S."/>
            <person name="Kuo A."/>
            <person name="Salamov A."/>
            <person name="Ahrendt S.R."/>
            <person name="Lipzen A."/>
            <person name="Sullivan W."/>
            <person name="Andreopoulos W.B."/>
            <person name="Clum A."/>
            <person name="Lindquist E."/>
            <person name="Daum C."/>
            <person name="Ramamoorthy G.K."/>
            <person name="Gryganskyi A."/>
            <person name="Culley D."/>
            <person name="Magnuson J.K."/>
            <person name="James T.Y."/>
            <person name="O'Malley M.A."/>
            <person name="Stajich J.E."/>
            <person name="Spatafora J.W."/>
            <person name="Visel A."/>
            <person name="Grigoriev I.V."/>
        </authorList>
    </citation>
    <scope>NUCLEOTIDE SEQUENCE [LARGE SCALE GENOMIC DNA]</scope>
    <source>
        <strain evidence="2 3">CBS 129021</strain>
    </source>
</reference>
<dbReference type="InParanoid" id="A0A1Y2DS05"/>